<organism evidence="1 2">
    <name type="scientific">Salininema proteolyticum</name>
    <dbReference type="NCBI Taxonomy" id="1607685"/>
    <lineage>
        <taxon>Bacteria</taxon>
        <taxon>Bacillati</taxon>
        <taxon>Actinomycetota</taxon>
        <taxon>Actinomycetes</taxon>
        <taxon>Glycomycetales</taxon>
        <taxon>Glycomycetaceae</taxon>
        <taxon>Salininema</taxon>
    </lineage>
</organism>
<keyword evidence="2" id="KW-1185">Reference proteome</keyword>
<protein>
    <recommendedName>
        <fullName evidence="3">DUF5067 domain-containing protein</fullName>
    </recommendedName>
</protein>
<evidence type="ECO:0000313" key="2">
    <source>
        <dbReference type="Proteomes" id="UP001595823"/>
    </source>
</evidence>
<comment type="caution">
    <text evidence="1">The sequence shown here is derived from an EMBL/GenBank/DDBJ whole genome shotgun (WGS) entry which is preliminary data.</text>
</comment>
<gene>
    <name evidence="1" type="ORF">ACFPET_05830</name>
</gene>
<dbReference type="RefSeq" id="WP_380618681.1">
    <property type="nucleotide sequence ID" value="NZ_JBHSDK010000009.1"/>
</dbReference>
<dbReference type="Proteomes" id="UP001595823">
    <property type="component" value="Unassembled WGS sequence"/>
</dbReference>
<accession>A0ABV8TW62</accession>
<reference evidence="2" key="1">
    <citation type="journal article" date="2019" name="Int. J. Syst. Evol. Microbiol.">
        <title>The Global Catalogue of Microorganisms (GCM) 10K type strain sequencing project: providing services to taxonomists for standard genome sequencing and annotation.</title>
        <authorList>
            <consortium name="The Broad Institute Genomics Platform"/>
            <consortium name="The Broad Institute Genome Sequencing Center for Infectious Disease"/>
            <person name="Wu L."/>
            <person name="Ma J."/>
        </authorList>
    </citation>
    <scope>NUCLEOTIDE SEQUENCE [LARGE SCALE GENOMIC DNA]</scope>
    <source>
        <strain evidence="2">IBRC-M 10908</strain>
    </source>
</reference>
<sequence length="188" mass="20440">MLKMPAWSRRADVFVALTPVVFIATMVIAAIEWGERDETIPKSQFAVEADDSSTDGDPEPTGEVTVIESGFSAEGNDFAVGAIFKNSDPDLYVQVSYEWDVKDEAGEQIPGSQARWRNTRVTVGPGEEQAVGVGGNVIQDFDASEVEDVGVPITNMYWYSEEPDTYVDSDAVDFRLSECGNPGNGKVC</sequence>
<proteinExistence type="predicted"/>
<evidence type="ECO:0000313" key="1">
    <source>
        <dbReference type="EMBL" id="MFC4334712.1"/>
    </source>
</evidence>
<name>A0ABV8TW62_9ACTN</name>
<dbReference type="EMBL" id="JBHSDK010000009">
    <property type="protein sequence ID" value="MFC4334712.1"/>
    <property type="molecule type" value="Genomic_DNA"/>
</dbReference>
<evidence type="ECO:0008006" key="3">
    <source>
        <dbReference type="Google" id="ProtNLM"/>
    </source>
</evidence>